<gene>
    <name evidence="2" type="ORF">BN1051_02446</name>
</gene>
<feature type="domain" description="Rv3660c-like CheY-like N-terminal" evidence="1">
    <location>
        <begin position="32"/>
        <end position="133"/>
    </location>
</feature>
<evidence type="ECO:0000259" key="1">
    <source>
        <dbReference type="Pfam" id="PF26563"/>
    </source>
</evidence>
<dbReference type="EMBL" id="LN483071">
    <property type="protein sequence ID" value="CEA09083.1"/>
    <property type="molecule type" value="Genomic_DNA"/>
</dbReference>
<accession>A0A078MPA4</accession>
<dbReference type="InterPro" id="IPR027417">
    <property type="entry name" value="P-loop_NTPase"/>
</dbReference>
<dbReference type="PATRIC" id="fig|1461584.3.peg.2421"/>
<dbReference type="Gene3D" id="3.40.50.300">
    <property type="entry name" value="P-loop containing nucleotide triphosphate hydrolases"/>
    <property type="match status" value="1"/>
</dbReference>
<organism evidence="2">
    <name type="scientific">Arthrobacter saudimassiliensis</name>
    <dbReference type="NCBI Taxonomy" id="1461584"/>
    <lineage>
        <taxon>Bacteria</taxon>
        <taxon>Bacillati</taxon>
        <taxon>Actinomycetota</taxon>
        <taxon>Actinomycetes</taxon>
        <taxon>Micrococcales</taxon>
        <taxon>Micrococcaceae</taxon>
        <taxon>Arthrobacter</taxon>
    </lineage>
</organism>
<dbReference type="InterPro" id="IPR022521">
    <property type="entry name" value="Rv3660c"/>
</dbReference>
<evidence type="ECO:0000313" key="2">
    <source>
        <dbReference type="EMBL" id="CEA09083.1"/>
    </source>
</evidence>
<proteinExistence type="predicted"/>
<sequence length="363" mass="36500">MNSWSGVPAETDTARAGAGAGAGVPEALLLLTGSQTLHEEIARIAAAADRELIVCAGIGEAAAAAAATLLIDVDTALRTGVPAAARRGGRRIILLAGPGQAHVWELAAELGAHRVAVLPDAAAWLVDHLRPAPAASPAVVLGVAGACGGAGTSTTACWLAQEALHTGPVLLLDADPGSHGLDLCLDIADAPGLRWSGLRDVRGSIHPEQLFPALPTAAGISVLSGRDGPPDAQLLDAVLEAGRSTAGTVVMDLGRGGGSASGRCDAVLLVVPGTHRALLAAAQSAVRLSGAQVVVRGPLADGLDEQRAAEIVGLPLAGYLPRYPRLDRASDRVGVLAAGRRRSVRRRLQGVLAAGLAWTAGAP</sequence>
<dbReference type="NCBIfam" id="TIGR03815">
    <property type="entry name" value="CpaE_hom_Actino"/>
    <property type="match status" value="1"/>
</dbReference>
<name>A0A078MPA4_9MICC</name>
<dbReference type="AlphaFoldDB" id="A0A078MPA4"/>
<dbReference type="Pfam" id="PF26563">
    <property type="entry name" value="Rv3660c_N"/>
    <property type="match status" value="1"/>
</dbReference>
<dbReference type="SUPFAM" id="SSF52540">
    <property type="entry name" value="P-loop containing nucleoside triphosphate hydrolases"/>
    <property type="match status" value="1"/>
</dbReference>
<dbReference type="InterPro" id="IPR059050">
    <property type="entry name" value="Rv3660c_N"/>
</dbReference>
<reference evidence="2" key="1">
    <citation type="submission" date="2014-07" db="EMBL/GenBank/DDBJ databases">
        <authorList>
            <person name="Urmite Genomes Urmite Genomes"/>
        </authorList>
    </citation>
    <scope>NUCLEOTIDE SEQUENCE</scope>
    <source>
        <strain evidence="2">11W110_air</strain>
    </source>
</reference>
<protein>
    <recommendedName>
        <fullName evidence="1">Rv3660c-like CheY-like N-terminal domain-containing protein</fullName>
    </recommendedName>
</protein>